<dbReference type="Proteomes" id="UP000616346">
    <property type="component" value="Unassembled WGS sequence"/>
</dbReference>
<dbReference type="Pfam" id="PF13673">
    <property type="entry name" value="Acetyltransf_10"/>
    <property type="match status" value="1"/>
</dbReference>
<dbReference type="InterPro" id="IPR052564">
    <property type="entry name" value="N-acetyltrans/Recomb-assoc"/>
</dbReference>
<reference evidence="2 3" key="1">
    <citation type="submission" date="2020-08" db="EMBL/GenBank/DDBJ databases">
        <title>A Genomic Blueprint of the Chicken Gut Microbiome.</title>
        <authorList>
            <person name="Gilroy R."/>
            <person name="Ravi A."/>
            <person name="Getino M."/>
            <person name="Pursley I."/>
            <person name="Horton D.L."/>
            <person name="Alikhan N.-F."/>
            <person name="Baker D."/>
            <person name="Gharbi K."/>
            <person name="Hall N."/>
            <person name="Watson M."/>
            <person name="Adriaenssens E.M."/>
            <person name="Foster-Nyarko E."/>
            <person name="Jarju S."/>
            <person name="Secka A."/>
            <person name="Antonio M."/>
            <person name="Oren A."/>
            <person name="Chaudhuri R."/>
            <person name="La Ragione R.M."/>
            <person name="Hildebrand F."/>
            <person name="Pallen M.J."/>
        </authorList>
    </citation>
    <scope>NUCLEOTIDE SEQUENCE [LARGE SCALE GENOMIC DNA]</scope>
    <source>
        <strain evidence="2 3">Sa1YUN3</strain>
    </source>
</reference>
<dbReference type="EMBL" id="JACSPQ010000017">
    <property type="protein sequence ID" value="MBD8002942.1"/>
    <property type="molecule type" value="Genomic_DNA"/>
</dbReference>
<feature type="domain" description="N-acetyltransferase" evidence="1">
    <location>
        <begin position="3"/>
        <end position="157"/>
    </location>
</feature>
<proteinExistence type="predicted"/>
<dbReference type="InterPro" id="IPR000182">
    <property type="entry name" value="GNAT_dom"/>
</dbReference>
<dbReference type="PROSITE" id="PS51186">
    <property type="entry name" value="GNAT"/>
    <property type="match status" value="1"/>
</dbReference>
<dbReference type="Gene3D" id="3.40.630.30">
    <property type="match status" value="1"/>
</dbReference>
<dbReference type="CDD" id="cd04301">
    <property type="entry name" value="NAT_SF"/>
    <property type="match status" value="1"/>
</dbReference>
<organism evidence="2 3">
    <name type="scientific">Phocaeicola faecium</name>
    <dbReference type="NCBI Taxonomy" id="2762213"/>
    <lineage>
        <taxon>Bacteria</taxon>
        <taxon>Pseudomonadati</taxon>
        <taxon>Bacteroidota</taxon>
        <taxon>Bacteroidia</taxon>
        <taxon>Bacteroidales</taxon>
        <taxon>Bacteroidaceae</taxon>
        <taxon>Phocaeicola</taxon>
    </lineage>
</organism>
<keyword evidence="3" id="KW-1185">Reference proteome</keyword>
<sequence>MTAHYFLTTEISIECICMIFQDSVAHTCCRDYTSGQLQAWLNRATEERWQKLKNSDLHFIAARCCETGEYAGFTSVNAGGYLYSMFVRPCYQRKGVASMLLRAAETYAIAQGADELHTEASHTARPFFEKNGFGIIRRQTVDVDGVKMDNWLMDKKL</sequence>
<dbReference type="SUPFAM" id="SSF55729">
    <property type="entry name" value="Acyl-CoA N-acyltransferases (Nat)"/>
    <property type="match status" value="1"/>
</dbReference>
<evidence type="ECO:0000313" key="2">
    <source>
        <dbReference type="EMBL" id="MBD8002942.1"/>
    </source>
</evidence>
<protein>
    <submittedName>
        <fullName evidence="2">GNAT family N-acetyltransferase</fullName>
    </submittedName>
</protein>
<evidence type="ECO:0000313" key="3">
    <source>
        <dbReference type="Proteomes" id="UP000616346"/>
    </source>
</evidence>
<dbReference type="PANTHER" id="PTHR43451">
    <property type="entry name" value="ACETYLTRANSFERASE (GNAT) FAMILY PROTEIN"/>
    <property type="match status" value="1"/>
</dbReference>
<dbReference type="PANTHER" id="PTHR43451:SF1">
    <property type="entry name" value="ACETYLTRANSFERASE"/>
    <property type="match status" value="1"/>
</dbReference>
<comment type="caution">
    <text evidence="2">The sequence shown here is derived from an EMBL/GenBank/DDBJ whole genome shotgun (WGS) entry which is preliminary data.</text>
</comment>
<evidence type="ECO:0000259" key="1">
    <source>
        <dbReference type="PROSITE" id="PS51186"/>
    </source>
</evidence>
<dbReference type="InterPro" id="IPR016181">
    <property type="entry name" value="Acyl_CoA_acyltransferase"/>
</dbReference>
<dbReference type="RefSeq" id="WP_191710617.1">
    <property type="nucleotide sequence ID" value="NZ_JACSPQ010000017.1"/>
</dbReference>
<name>A0ABR8VDT6_9BACT</name>
<gene>
    <name evidence="2" type="ORF">H9626_12095</name>
</gene>
<accession>A0ABR8VDT6</accession>